<feature type="region of interest" description="Disordered" evidence="3">
    <location>
        <begin position="147"/>
        <end position="206"/>
    </location>
</feature>
<organism evidence="5 6">
    <name type="scientific">Halorubrum glutamatedens</name>
    <dbReference type="NCBI Taxonomy" id="2707018"/>
    <lineage>
        <taxon>Archaea</taxon>
        <taxon>Methanobacteriati</taxon>
        <taxon>Methanobacteriota</taxon>
        <taxon>Stenosarchaea group</taxon>
        <taxon>Halobacteria</taxon>
        <taxon>Halobacteriales</taxon>
        <taxon>Haloferacaceae</taxon>
        <taxon>Halorubrum</taxon>
    </lineage>
</organism>
<evidence type="ECO:0000313" key="5">
    <source>
        <dbReference type="EMBL" id="MFC5135186.1"/>
    </source>
</evidence>
<sequence length="249" mass="25231">MTRTLSEVEGPHAAARLVVGGAPAAAAEVAVVLLHGRGGTADGIVRLADEFYRPGVTFLAPQARRSNWFPASHDAPIESNESALSSAVDCVAGAVAAAGDVGILPERTLLVGVSQGGCVLAAFLCRRPRRFGGAVVASAALPGDDLGTCRVADGGEGRDEEADWDGDGEDDGDGAGRGADRDGPLSGTPVSLESSEADPYVSSTRVRETGRILEAAGAAVYVRIDSGSGHGLSDATLSRIGDRVDSLVP</sequence>
<dbReference type="GO" id="GO:0016787">
    <property type="term" value="F:hydrolase activity"/>
    <property type="evidence" value="ECO:0007669"/>
    <property type="project" value="UniProtKB-KW"/>
</dbReference>
<reference evidence="5 6" key="1">
    <citation type="journal article" date="2019" name="Int. J. Syst. Evol. Microbiol.">
        <title>The Global Catalogue of Microorganisms (GCM) 10K type strain sequencing project: providing services to taxonomists for standard genome sequencing and annotation.</title>
        <authorList>
            <consortium name="The Broad Institute Genomics Platform"/>
            <consortium name="The Broad Institute Genome Sequencing Center for Infectious Disease"/>
            <person name="Wu L."/>
            <person name="Ma J."/>
        </authorList>
    </citation>
    <scope>NUCLEOTIDE SEQUENCE [LARGE SCALE GENOMIC DNA]</scope>
    <source>
        <strain evidence="5 6">CGMCC 1.16026</strain>
    </source>
</reference>
<accession>A0ABD5QSX1</accession>
<keyword evidence="6" id="KW-1185">Reference proteome</keyword>
<proteinExistence type="inferred from homology"/>
<dbReference type="InterPro" id="IPR050565">
    <property type="entry name" value="LYPA1-2/EST-like"/>
</dbReference>
<evidence type="ECO:0000256" key="3">
    <source>
        <dbReference type="SAM" id="MobiDB-lite"/>
    </source>
</evidence>
<feature type="domain" description="Phospholipase/carboxylesterase/thioesterase" evidence="4">
    <location>
        <begin position="23"/>
        <end position="142"/>
    </location>
</feature>
<dbReference type="Gene3D" id="3.40.50.1820">
    <property type="entry name" value="alpha/beta hydrolase"/>
    <property type="match status" value="1"/>
</dbReference>
<feature type="compositionally biased region" description="Basic and acidic residues" evidence="3">
    <location>
        <begin position="240"/>
        <end position="249"/>
    </location>
</feature>
<dbReference type="Pfam" id="PF02230">
    <property type="entry name" value="Abhydrolase_2"/>
    <property type="match status" value="1"/>
</dbReference>
<evidence type="ECO:0000256" key="1">
    <source>
        <dbReference type="ARBA" id="ARBA00006499"/>
    </source>
</evidence>
<dbReference type="AlphaFoldDB" id="A0ABD5QSX1"/>
<dbReference type="Proteomes" id="UP001596145">
    <property type="component" value="Unassembled WGS sequence"/>
</dbReference>
<comment type="caution">
    <text evidence="5">The sequence shown here is derived from an EMBL/GenBank/DDBJ whole genome shotgun (WGS) entry which is preliminary data.</text>
</comment>
<dbReference type="PANTHER" id="PTHR10655">
    <property type="entry name" value="LYSOPHOSPHOLIPASE-RELATED"/>
    <property type="match status" value="1"/>
</dbReference>
<keyword evidence="2 5" id="KW-0378">Hydrolase</keyword>
<evidence type="ECO:0000259" key="4">
    <source>
        <dbReference type="Pfam" id="PF02230"/>
    </source>
</evidence>
<dbReference type="InterPro" id="IPR029058">
    <property type="entry name" value="AB_hydrolase_fold"/>
</dbReference>
<dbReference type="EMBL" id="JBHSKV010000014">
    <property type="protein sequence ID" value="MFC5135186.1"/>
    <property type="molecule type" value="Genomic_DNA"/>
</dbReference>
<evidence type="ECO:0000256" key="2">
    <source>
        <dbReference type="ARBA" id="ARBA00022801"/>
    </source>
</evidence>
<evidence type="ECO:0000313" key="6">
    <source>
        <dbReference type="Proteomes" id="UP001596145"/>
    </source>
</evidence>
<dbReference type="SUPFAM" id="SSF53474">
    <property type="entry name" value="alpha/beta-Hydrolases"/>
    <property type="match status" value="1"/>
</dbReference>
<dbReference type="PANTHER" id="PTHR10655:SF17">
    <property type="entry name" value="LYSOPHOSPHOLIPASE-LIKE PROTEIN 1"/>
    <property type="match status" value="1"/>
</dbReference>
<feature type="region of interest" description="Disordered" evidence="3">
    <location>
        <begin position="226"/>
        <end position="249"/>
    </location>
</feature>
<gene>
    <name evidence="5" type="ORF">ACFPJA_10720</name>
</gene>
<name>A0ABD5QSX1_9EURY</name>
<feature type="compositionally biased region" description="Acidic residues" evidence="3">
    <location>
        <begin position="158"/>
        <end position="173"/>
    </location>
</feature>
<dbReference type="RefSeq" id="WP_122106001.1">
    <property type="nucleotide sequence ID" value="NZ_JBHSKV010000014.1"/>
</dbReference>
<comment type="similarity">
    <text evidence="1">Belongs to the AB hydrolase superfamily. AB hydrolase 2 family.</text>
</comment>
<protein>
    <submittedName>
        <fullName evidence="5">Alpha/beta hydrolase</fullName>
    </submittedName>
</protein>
<dbReference type="InterPro" id="IPR003140">
    <property type="entry name" value="PLipase/COase/thioEstase"/>
</dbReference>